<dbReference type="SUPFAM" id="SSF53448">
    <property type="entry name" value="Nucleotide-diphospho-sugar transferases"/>
    <property type="match status" value="1"/>
</dbReference>
<gene>
    <name evidence="2" type="ORF">AS203_01535</name>
</gene>
<dbReference type="Pfam" id="PF00535">
    <property type="entry name" value="Glycos_transf_2"/>
    <property type="match status" value="1"/>
</dbReference>
<dbReference type="EMBL" id="CP013195">
    <property type="protein sequence ID" value="ALO47940.1"/>
    <property type="molecule type" value="Genomic_DNA"/>
</dbReference>
<dbReference type="OrthoDB" id="9815829at2"/>
<dbReference type="GO" id="GO:0016758">
    <property type="term" value="F:hexosyltransferase activity"/>
    <property type="evidence" value="ECO:0007669"/>
    <property type="project" value="UniProtKB-ARBA"/>
</dbReference>
<reference evidence="3" key="1">
    <citation type="submission" date="2015-11" db="EMBL/GenBank/DDBJ databases">
        <authorList>
            <person name="Holder M.E."/>
            <person name="Ajami N.J."/>
            <person name="Petrosino J.F."/>
        </authorList>
    </citation>
    <scope>NUCLEOTIDE SEQUENCE [LARGE SCALE GENOMIC DNA]</scope>
    <source>
        <strain evidence="3">F0113</strain>
    </source>
</reference>
<dbReference type="InterPro" id="IPR001173">
    <property type="entry name" value="Glyco_trans_2-like"/>
</dbReference>
<evidence type="ECO:0000259" key="1">
    <source>
        <dbReference type="Pfam" id="PF00535"/>
    </source>
</evidence>
<accession>A0A0S2KIP6</accession>
<dbReference type="AlphaFoldDB" id="A0A0S2KIP6"/>
<proteinExistence type="predicted"/>
<evidence type="ECO:0000313" key="3">
    <source>
        <dbReference type="Proteomes" id="UP000056252"/>
    </source>
</evidence>
<dbReference type="RefSeq" id="WP_025065065.1">
    <property type="nucleotide sequence ID" value="NZ_CP013195.1"/>
</dbReference>
<sequence>MKFSIAIPAFKSAFLKECIDSVLNQTYKNFELIIVNDHSPEDIRGIIEQFADIRIRYYENKKGFGAKDVVNNWNKCLEYATGDYILCMGDDDKLKSNCLSDYVALINQFPNLDVFHAMTELIDESSTLIKILSPRPKYETVYQMIWERWNGRSMFIGDYLYKVSTLRQHGGFFYLPFAWGSDAISAYIAATPQGIANTQRPGFQYRVNSQSISRKHDNIKGKILALQKERLWFEDFFKGCPNDQEDIEILTRLQENIDIHFQKMYADDIVYGISMNLWSQSLYWISHAYENKLSIPFIMKCIVRGLFYHIRK</sequence>
<dbReference type="Proteomes" id="UP000056252">
    <property type="component" value="Chromosome"/>
</dbReference>
<dbReference type="KEGG" id="peo:AS203_01535"/>
<name>A0A0S2KIP6_9BACT</name>
<dbReference type="Gene3D" id="3.90.550.10">
    <property type="entry name" value="Spore Coat Polysaccharide Biosynthesis Protein SpsA, Chain A"/>
    <property type="match status" value="1"/>
</dbReference>
<dbReference type="PANTHER" id="PTHR22916">
    <property type="entry name" value="GLYCOSYLTRANSFERASE"/>
    <property type="match status" value="1"/>
</dbReference>
<evidence type="ECO:0000313" key="2">
    <source>
        <dbReference type="EMBL" id="ALO47940.1"/>
    </source>
</evidence>
<protein>
    <recommendedName>
        <fullName evidence="1">Glycosyltransferase 2-like domain-containing protein</fullName>
    </recommendedName>
</protein>
<dbReference type="PANTHER" id="PTHR22916:SF3">
    <property type="entry name" value="UDP-GLCNAC:BETAGAL BETA-1,3-N-ACETYLGLUCOSAMINYLTRANSFERASE-LIKE PROTEIN 1"/>
    <property type="match status" value="1"/>
</dbReference>
<keyword evidence="3" id="KW-1185">Reference proteome</keyword>
<organism evidence="2 3">
    <name type="scientific">Hoylesella enoeca</name>
    <dbReference type="NCBI Taxonomy" id="76123"/>
    <lineage>
        <taxon>Bacteria</taxon>
        <taxon>Pseudomonadati</taxon>
        <taxon>Bacteroidota</taxon>
        <taxon>Bacteroidia</taxon>
        <taxon>Bacteroidales</taxon>
        <taxon>Prevotellaceae</taxon>
        <taxon>Hoylesella</taxon>
    </lineage>
</organism>
<dbReference type="InterPro" id="IPR029044">
    <property type="entry name" value="Nucleotide-diphossugar_trans"/>
</dbReference>
<dbReference type="STRING" id="76123.AS203_01535"/>
<feature type="domain" description="Glycosyltransferase 2-like" evidence="1">
    <location>
        <begin position="4"/>
        <end position="115"/>
    </location>
</feature>